<dbReference type="EMBL" id="VSSQ01001336">
    <property type="protein sequence ID" value="MPM07447.1"/>
    <property type="molecule type" value="Genomic_DNA"/>
</dbReference>
<evidence type="ECO:0000256" key="1">
    <source>
        <dbReference type="SAM" id="MobiDB-lite"/>
    </source>
</evidence>
<sequence>MKTKNFLLILSASFLMAATSANAQLNVQKAKDKITTKANENKEKNQDNKKNETMGENTNSGSASGVTALEPGKGYFYTSFKSNDFKNEVGIGDELYVRMELGKTMIDLSQEHGLGSTSWAYGYVTVYIDGNKQFTTKPYSFASNISKDWTFINIPLNISPDFISKLESDQSMLETSQDIWVFQQLFQEKGIVNLYTEAAMKTMASGGNHTVKVEFGLSDGDSKSEPDFVACSGEVKISVDAAGADALAQKGPKNLRPLSDSEKGKFVTAGSSFTIGSNDLTMKLELPQTPKYYNMKWCKATSCDYDHGDLNFYLSVDNQPVCAWSTTFWEADYENRKSFEFMVLPKTDNGINTPDEGFNDNILFKHVNPVVYNMFDLVYGGKLSAGTHKLKIKVYSPEVVPYDVSYEYQDSYFSQWPPIAETEIDIVVTEQGRNTMISSSEAKKLSHAGGEWASVDSKLLSGNTGNPEIKLIDVATTSEWKVTTNSLGAILYRTCHADVIYKCDKGYRLMKSVSIKEDYSGGGSYGSPYFNERIDQYFDLSPTHVPVPEAKIK</sequence>
<name>A0A644WUS6_9ZZZZ</name>
<evidence type="ECO:0000313" key="2">
    <source>
        <dbReference type="EMBL" id="MPM07447.1"/>
    </source>
</evidence>
<proteinExistence type="predicted"/>
<feature type="compositionally biased region" description="Polar residues" evidence="1">
    <location>
        <begin position="54"/>
        <end position="64"/>
    </location>
</feature>
<comment type="caution">
    <text evidence="2">The sequence shown here is derived from an EMBL/GenBank/DDBJ whole genome shotgun (WGS) entry which is preliminary data.</text>
</comment>
<gene>
    <name evidence="2" type="ORF">SDC9_53753</name>
</gene>
<feature type="region of interest" description="Disordered" evidence="1">
    <location>
        <begin position="35"/>
        <end position="64"/>
    </location>
</feature>
<feature type="compositionally biased region" description="Basic and acidic residues" evidence="1">
    <location>
        <begin position="35"/>
        <end position="53"/>
    </location>
</feature>
<protein>
    <submittedName>
        <fullName evidence="2">Uncharacterized protein</fullName>
    </submittedName>
</protein>
<reference evidence="2" key="1">
    <citation type="submission" date="2019-08" db="EMBL/GenBank/DDBJ databases">
        <authorList>
            <person name="Kucharzyk K."/>
            <person name="Murdoch R.W."/>
            <person name="Higgins S."/>
            <person name="Loffler F."/>
        </authorList>
    </citation>
    <scope>NUCLEOTIDE SEQUENCE</scope>
</reference>
<accession>A0A644WUS6</accession>
<organism evidence="2">
    <name type="scientific">bioreactor metagenome</name>
    <dbReference type="NCBI Taxonomy" id="1076179"/>
    <lineage>
        <taxon>unclassified sequences</taxon>
        <taxon>metagenomes</taxon>
        <taxon>ecological metagenomes</taxon>
    </lineage>
</organism>
<dbReference type="AlphaFoldDB" id="A0A644WUS6"/>